<evidence type="ECO:0000313" key="3">
    <source>
        <dbReference type="Proteomes" id="UP000465778"/>
    </source>
</evidence>
<accession>A0A800MU37</accession>
<evidence type="ECO:0000313" key="2">
    <source>
        <dbReference type="EMBL" id="KAF0822496.1"/>
    </source>
</evidence>
<dbReference type="PROSITE" id="PS50943">
    <property type="entry name" value="HTH_CROC1"/>
    <property type="match status" value="1"/>
</dbReference>
<evidence type="ECO:0000259" key="1">
    <source>
        <dbReference type="PROSITE" id="PS50943"/>
    </source>
</evidence>
<proteinExistence type="predicted"/>
<protein>
    <submittedName>
        <fullName evidence="2">Phage transcriptional regulator</fullName>
    </submittedName>
</protein>
<dbReference type="Proteomes" id="UP000465778">
    <property type="component" value="Unassembled WGS sequence"/>
</dbReference>
<dbReference type="SMART" id="SM00530">
    <property type="entry name" value="HTH_XRE"/>
    <property type="match status" value="1"/>
</dbReference>
<dbReference type="GO" id="GO:0003677">
    <property type="term" value="F:DNA binding"/>
    <property type="evidence" value="ECO:0007669"/>
    <property type="project" value="InterPro"/>
</dbReference>
<feature type="domain" description="HTH cro/C1-type" evidence="1">
    <location>
        <begin position="20"/>
        <end position="61"/>
    </location>
</feature>
<dbReference type="OrthoDB" id="2680009at2"/>
<dbReference type="CDD" id="cd00093">
    <property type="entry name" value="HTH_XRE"/>
    <property type="match status" value="1"/>
</dbReference>
<comment type="caution">
    <text evidence="2">The sequence shown here is derived from an EMBL/GenBank/DDBJ whole genome shotgun (WGS) entry which is preliminary data.</text>
</comment>
<sequence>MEYKCRLRVILAEKEIKHGDFAKQINTSAAAFSSIVNNHTLPSFETTYKISEVLEMDIKEIWVRIRNDL</sequence>
<dbReference type="Pfam" id="PF13443">
    <property type="entry name" value="HTH_26"/>
    <property type="match status" value="1"/>
</dbReference>
<gene>
    <name evidence="2" type="ORF">KIS1582_3713</name>
</gene>
<dbReference type="Gene3D" id="1.10.260.40">
    <property type="entry name" value="lambda repressor-like DNA-binding domains"/>
    <property type="match status" value="1"/>
</dbReference>
<name>A0A800MU37_CYTFI</name>
<dbReference type="SUPFAM" id="SSF47413">
    <property type="entry name" value="lambda repressor-like DNA-binding domains"/>
    <property type="match status" value="1"/>
</dbReference>
<dbReference type="InterPro" id="IPR010982">
    <property type="entry name" value="Lambda_DNA-bd_dom_sf"/>
</dbReference>
<reference evidence="2 3" key="1">
    <citation type="journal article" date="2020" name="G3 (Bethesda)">
        <title>Whole Genome Sequencing and Comparative Genomics of Two Nematicidal Bacillus Strains Reveals a Wide Range of Possible Virulence Factors.</title>
        <authorList>
            <person name="Susic N."/>
            <person name="Janezic S."/>
            <person name="Rupnik M."/>
            <person name="Geric Stare B."/>
        </authorList>
    </citation>
    <scope>NUCLEOTIDE SEQUENCE [LARGE SCALE GENOMIC DNA]</scope>
    <source>
        <strain evidence="2 3">I-1582</strain>
    </source>
</reference>
<organism evidence="2 3">
    <name type="scientific">Cytobacillus firmus</name>
    <name type="common">Bacillus firmus</name>
    <dbReference type="NCBI Taxonomy" id="1399"/>
    <lineage>
        <taxon>Bacteria</taxon>
        <taxon>Bacillati</taxon>
        <taxon>Bacillota</taxon>
        <taxon>Bacilli</taxon>
        <taxon>Bacillales</taxon>
        <taxon>Bacillaceae</taxon>
        <taxon>Cytobacillus</taxon>
    </lineage>
</organism>
<dbReference type="AlphaFoldDB" id="A0A800MU37"/>
<dbReference type="InterPro" id="IPR001387">
    <property type="entry name" value="Cro/C1-type_HTH"/>
</dbReference>
<dbReference type="RefSeq" id="WP_159345990.1">
    <property type="nucleotide sequence ID" value="NZ_JBALQO010000081.1"/>
</dbReference>
<dbReference type="EMBL" id="VDEM01000055">
    <property type="protein sequence ID" value="KAF0822496.1"/>
    <property type="molecule type" value="Genomic_DNA"/>
</dbReference>